<evidence type="ECO:0000313" key="2">
    <source>
        <dbReference type="Proteomes" id="UP000606008"/>
    </source>
</evidence>
<evidence type="ECO:0000313" key="1">
    <source>
        <dbReference type="EMBL" id="NID13520.1"/>
    </source>
</evidence>
<protein>
    <submittedName>
        <fullName evidence="1">Uncharacterized protein</fullName>
    </submittedName>
</protein>
<accession>A0ABX0QM35</accession>
<dbReference type="EMBL" id="WAEL01000012">
    <property type="protein sequence ID" value="NID13520.1"/>
    <property type="molecule type" value="Genomic_DNA"/>
</dbReference>
<gene>
    <name evidence="1" type="ORF">F7231_25360</name>
</gene>
<keyword evidence="2" id="KW-1185">Reference proteome</keyword>
<proteinExistence type="predicted"/>
<dbReference type="RefSeq" id="WP_166694040.1">
    <property type="nucleotide sequence ID" value="NZ_WAEL01000012.1"/>
</dbReference>
<reference evidence="1" key="1">
    <citation type="submission" date="2024-05" db="EMBL/GenBank/DDBJ databases">
        <authorList>
            <person name="Jung D.-H."/>
        </authorList>
    </citation>
    <scope>NUCLEOTIDE SEQUENCE</scope>
    <source>
        <strain evidence="1">JA-25</strain>
    </source>
</reference>
<name>A0ABX0QM35_9BACT</name>
<organism evidence="1 2">
    <name type="scientific">Fibrivirga algicola</name>
    <dbReference type="NCBI Taxonomy" id="2950420"/>
    <lineage>
        <taxon>Bacteria</taxon>
        <taxon>Pseudomonadati</taxon>
        <taxon>Bacteroidota</taxon>
        <taxon>Cytophagia</taxon>
        <taxon>Cytophagales</taxon>
        <taxon>Spirosomataceae</taxon>
        <taxon>Fibrivirga</taxon>
    </lineage>
</organism>
<sequence length="64" mass="7252">MLDATPYQEALQQLAYHWLAARRPADGLSYADSMEILRTMLLTIQRPERTAAIVTVVPKQAVHM</sequence>
<dbReference type="Proteomes" id="UP000606008">
    <property type="component" value="Unassembled WGS sequence"/>
</dbReference>
<comment type="caution">
    <text evidence="1">The sequence shown here is derived from an EMBL/GenBank/DDBJ whole genome shotgun (WGS) entry which is preliminary data.</text>
</comment>